<accession>A0A151ZCT1</accession>
<feature type="domain" description="O-methyltransferase C-terminal" evidence="6">
    <location>
        <begin position="307"/>
        <end position="535"/>
    </location>
</feature>
<dbReference type="InParanoid" id="A0A151ZCT1"/>
<keyword evidence="2 8" id="KW-0808">Transferase</keyword>
<evidence type="ECO:0000256" key="3">
    <source>
        <dbReference type="ARBA" id="ARBA00022691"/>
    </source>
</evidence>
<dbReference type="GO" id="GO:0046983">
    <property type="term" value="F:protein dimerization activity"/>
    <property type="evidence" value="ECO:0007669"/>
    <property type="project" value="InterPro"/>
</dbReference>
<dbReference type="OrthoDB" id="1606438at2759"/>
<dbReference type="Proteomes" id="UP000076078">
    <property type="component" value="Unassembled WGS sequence"/>
</dbReference>
<feature type="transmembrane region" description="Helical" evidence="5">
    <location>
        <begin position="43"/>
        <end position="63"/>
    </location>
</feature>
<evidence type="ECO:0000313" key="9">
    <source>
        <dbReference type="Proteomes" id="UP000076078"/>
    </source>
</evidence>
<dbReference type="InterPro" id="IPR012967">
    <property type="entry name" value="COMT_dimerisation"/>
</dbReference>
<evidence type="ECO:0000259" key="7">
    <source>
        <dbReference type="Pfam" id="PF08100"/>
    </source>
</evidence>
<dbReference type="PANTHER" id="PTHR43712">
    <property type="entry name" value="PUTATIVE (AFU_ORTHOLOGUE AFUA_4G14580)-RELATED"/>
    <property type="match status" value="1"/>
</dbReference>
<dbReference type="OMA" id="ERCISHR"/>
<evidence type="ECO:0000256" key="5">
    <source>
        <dbReference type="SAM" id="Phobius"/>
    </source>
</evidence>
<evidence type="ECO:0000259" key="6">
    <source>
        <dbReference type="Pfam" id="PF00891"/>
    </source>
</evidence>
<dbReference type="Pfam" id="PF00891">
    <property type="entry name" value="Methyltransf_2"/>
    <property type="match status" value="1"/>
</dbReference>
<evidence type="ECO:0000256" key="4">
    <source>
        <dbReference type="SAM" id="MobiDB-lite"/>
    </source>
</evidence>
<keyword evidence="5" id="KW-0472">Membrane</keyword>
<dbReference type="InterPro" id="IPR036388">
    <property type="entry name" value="WH-like_DNA-bd_sf"/>
</dbReference>
<dbReference type="AlphaFoldDB" id="A0A151ZCT1"/>
<dbReference type="Gene3D" id="3.40.50.150">
    <property type="entry name" value="Vaccinia Virus protein VP39"/>
    <property type="match status" value="1"/>
</dbReference>
<feature type="domain" description="O-methyltransferase dimerisation" evidence="7">
    <location>
        <begin position="75"/>
        <end position="149"/>
    </location>
</feature>
<proteinExistence type="predicted"/>
<dbReference type="Pfam" id="PF08100">
    <property type="entry name" value="Dimerisation"/>
    <property type="match status" value="1"/>
</dbReference>
<dbReference type="PANTHER" id="PTHR43712:SF2">
    <property type="entry name" value="O-METHYLTRANSFERASE CICE"/>
    <property type="match status" value="1"/>
</dbReference>
<feature type="region of interest" description="Disordered" evidence="4">
    <location>
        <begin position="155"/>
        <end position="179"/>
    </location>
</feature>
<evidence type="ECO:0000256" key="1">
    <source>
        <dbReference type="ARBA" id="ARBA00022603"/>
    </source>
</evidence>
<keyword evidence="5" id="KW-1133">Transmembrane helix</keyword>
<dbReference type="SUPFAM" id="SSF46785">
    <property type="entry name" value="Winged helix' DNA-binding domain"/>
    <property type="match status" value="1"/>
</dbReference>
<keyword evidence="9" id="KW-1185">Reference proteome</keyword>
<feature type="compositionally biased region" description="Low complexity" evidence="4">
    <location>
        <begin position="162"/>
        <end position="179"/>
    </location>
</feature>
<dbReference type="InterPro" id="IPR036390">
    <property type="entry name" value="WH_DNA-bd_sf"/>
</dbReference>
<keyword evidence="1 8" id="KW-0489">Methyltransferase</keyword>
<dbReference type="CDD" id="cd02440">
    <property type="entry name" value="AdoMet_MTases"/>
    <property type="match status" value="1"/>
</dbReference>
<dbReference type="InterPro" id="IPR029063">
    <property type="entry name" value="SAM-dependent_MTases_sf"/>
</dbReference>
<keyword evidence="3" id="KW-0949">S-adenosyl-L-methionine</keyword>
<dbReference type="GO" id="GO:0008171">
    <property type="term" value="F:O-methyltransferase activity"/>
    <property type="evidence" value="ECO:0007669"/>
    <property type="project" value="InterPro"/>
</dbReference>
<name>A0A151ZCT1_TIELA</name>
<protein>
    <submittedName>
        <fullName evidence="8">O-methyltransferase family 2 protein</fullName>
    </submittedName>
</protein>
<comment type="caution">
    <text evidence="8">The sequence shown here is derived from an EMBL/GenBank/DDBJ whole genome shotgun (WGS) entry which is preliminary data.</text>
</comment>
<gene>
    <name evidence="8" type="ORF">DLAC_07523</name>
</gene>
<dbReference type="Gene3D" id="1.10.10.10">
    <property type="entry name" value="Winged helix-like DNA-binding domain superfamily/Winged helix DNA-binding domain"/>
    <property type="match status" value="1"/>
</dbReference>
<dbReference type="GO" id="GO:0032259">
    <property type="term" value="P:methylation"/>
    <property type="evidence" value="ECO:0007669"/>
    <property type="project" value="UniProtKB-KW"/>
</dbReference>
<dbReference type="InterPro" id="IPR001077">
    <property type="entry name" value="COMT_C"/>
</dbReference>
<sequence>MESIFSSLLASSLLVGLPSVIFVFVIVYISFGMFKKKFSHKESFPPIVGIYITKCLYSITYYWEKIVPQLKFLRVTHDFIVFQCLSVVFTLKIIDHLNDGPKNVNELAKLTNSSEKNLFRVMRALTHEGFFYYNEETNKFANNNVSKLLDSTPMQRLSDQDNNSSRSGSNCSSRSSSPISLNSGYNKNLKFKNNYNINSGNGVTNSGSCGVGANNVNNVGSGGSVSFVSSVASANSNINTFSTKKMSPISSLNNRSNLTTFMESKDSFYLDGFNGDFHDDDDFDDVREENISCLLSMLQYPAFIESWQKLRECVQSSVPGFQIKHGASFFQYIDEKDSYLKKIFDCSMKQKNQLLKTNQQISTLFNFNDYPVICDIGGGVGFLGFEILKKHPKCSVIVLELDETVKNGVELSNFDKTKRHFIESERIQFKPGDMFQPSSIPRANLYVLMQVVHDWNNSDAIRILSSISCVMRKQAQFSGQNEQKPRLIIIDAIVDEQVGNTDFSSKSVLISDIIMMAIVGGEERSKKQWDFLFQESNLILLNTFKFSYPPFLSIMELSI</sequence>
<dbReference type="EMBL" id="LODT01000034">
    <property type="protein sequence ID" value="KYQ91739.1"/>
    <property type="molecule type" value="Genomic_DNA"/>
</dbReference>
<dbReference type="PROSITE" id="PS51683">
    <property type="entry name" value="SAM_OMT_II"/>
    <property type="match status" value="1"/>
</dbReference>
<keyword evidence="5" id="KW-0812">Transmembrane</keyword>
<dbReference type="InterPro" id="IPR016461">
    <property type="entry name" value="COMT-like"/>
</dbReference>
<evidence type="ECO:0000313" key="8">
    <source>
        <dbReference type="EMBL" id="KYQ91739.1"/>
    </source>
</evidence>
<dbReference type="SUPFAM" id="SSF53335">
    <property type="entry name" value="S-adenosyl-L-methionine-dependent methyltransferases"/>
    <property type="match status" value="1"/>
</dbReference>
<evidence type="ECO:0000256" key="2">
    <source>
        <dbReference type="ARBA" id="ARBA00022679"/>
    </source>
</evidence>
<reference evidence="8 9" key="1">
    <citation type="submission" date="2015-12" db="EMBL/GenBank/DDBJ databases">
        <title>Dictyostelia acquired genes for synthesis and detection of signals that induce cell-type specialization by lateral gene transfer from prokaryotes.</title>
        <authorList>
            <person name="Gloeckner G."/>
            <person name="Schaap P."/>
        </authorList>
    </citation>
    <scope>NUCLEOTIDE SEQUENCE [LARGE SCALE GENOMIC DNA]</scope>
    <source>
        <strain evidence="8 9">TK</strain>
    </source>
</reference>
<organism evidence="8 9">
    <name type="scientific">Tieghemostelium lacteum</name>
    <name type="common">Slime mold</name>
    <name type="synonym">Dictyostelium lacteum</name>
    <dbReference type="NCBI Taxonomy" id="361077"/>
    <lineage>
        <taxon>Eukaryota</taxon>
        <taxon>Amoebozoa</taxon>
        <taxon>Evosea</taxon>
        <taxon>Eumycetozoa</taxon>
        <taxon>Dictyostelia</taxon>
        <taxon>Dictyosteliales</taxon>
        <taxon>Raperosteliaceae</taxon>
        <taxon>Tieghemostelium</taxon>
    </lineage>
</organism>
<feature type="transmembrane region" description="Helical" evidence="5">
    <location>
        <begin position="12"/>
        <end position="31"/>
    </location>
</feature>